<comment type="caution">
    <text evidence="11">The sequence shown here is derived from an EMBL/GenBank/DDBJ whole genome shotgun (WGS) entry which is preliminary data.</text>
</comment>
<dbReference type="Proteomes" id="UP001139474">
    <property type="component" value="Unassembled WGS sequence"/>
</dbReference>
<dbReference type="EMBL" id="JAMZDE010000001">
    <property type="protein sequence ID" value="MCP1338003.1"/>
    <property type="molecule type" value="Genomic_DNA"/>
</dbReference>
<dbReference type="Pfam" id="PF00005">
    <property type="entry name" value="ABC_tran"/>
    <property type="match status" value="2"/>
</dbReference>
<dbReference type="GO" id="GO:0005886">
    <property type="term" value="C:plasma membrane"/>
    <property type="evidence" value="ECO:0007669"/>
    <property type="project" value="UniProtKB-SubCell"/>
</dbReference>
<evidence type="ECO:0000259" key="10">
    <source>
        <dbReference type="PROSITE" id="PS50893"/>
    </source>
</evidence>
<keyword evidence="12" id="KW-1185">Reference proteome</keyword>
<dbReference type="PROSITE" id="PS00211">
    <property type="entry name" value="ABC_TRANSPORTER_1"/>
    <property type="match status" value="1"/>
</dbReference>
<keyword evidence="4" id="KW-0762">Sugar transport</keyword>
<dbReference type="SUPFAM" id="SSF52540">
    <property type="entry name" value="P-loop containing nucleoside triphosphate hydrolases"/>
    <property type="match status" value="2"/>
</dbReference>
<dbReference type="SMART" id="SM00382">
    <property type="entry name" value="AAA"/>
    <property type="match status" value="2"/>
</dbReference>
<dbReference type="Gene3D" id="3.40.50.300">
    <property type="entry name" value="P-loop containing nucleotide triphosphate hydrolases"/>
    <property type="match status" value="2"/>
</dbReference>
<dbReference type="InterPro" id="IPR017871">
    <property type="entry name" value="ABC_transporter-like_CS"/>
</dbReference>
<evidence type="ECO:0000256" key="3">
    <source>
        <dbReference type="ARBA" id="ARBA00022475"/>
    </source>
</evidence>
<dbReference type="GO" id="GO:0005524">
    <property type="term" value="F:ATP binding"/>
    <property type="evidence" value="ECO:0007669"/>
    <property type="project" value="UniProtKB-KW"/>
</dbReference>
<feature type="domain" description="ABC transporter" evidence="10">
    <location>
        <begin position="11"/>
        <end position="246"/>
    </location>
</feature>
<evidence type="ECO:0000256" key="8">
    <source>
        <dbReference type="ARBA" id="ARBA00022967"/>
    </source>
</evidence>
<dbReference type="InterPro" id="IPR050107">
    <property type="entry name" value="ABC_carbohydrate_import_ATPase"/>
</dbReference>
<gene>
    <name evidence="11" type="ORF">NJR55_00225</name>
</gene>
<sequence>MQQEQSEKALFELSNISKQFPGVKALDAVNFRLFPGEVHALLGENGAGKSTLVKIMTGVLPKDSGSIQLQQQEISPSNTAEAQKLGIAPVYQEVNLLPNLSVAHNLFLGREPTRFGCIRWQQMAEDARQLLKRFKLNIDVTESLSHYSVAIQQLVAIARGVAMNAKVLVLDEPTASLDSSEVDTLFDILRQLKSEGIAILFITHFLEQVYQISDRITVLRSGKLIGEYPITDLPRGKLIEAMLGQELQQVTGEQTEATEPAKREPLLTVSNATVPHSVDDVSLTVNKGEAVGMAGLLGSGRTEVCRALFGIDTLKSGEIKIRQQPVTLNQPADAMQQGIALCPEDRKTDGIIGPLSIRENIALALQVQAGWWRYISPEKQRTLANQYIESFHIATPDSEKPIEELSGGNQQKVILARWLAISPQLLILDEPTRGIDIGAHAEIIKLIKSLCDEGMSLLVASSELEELVAFANRVVVMRDHRKVAELQGAELSSQSIMHSIAEV</sequence>
<feature type="domain" description="ABC transporter" evidence="10">
    <location>
        <begin position="261"/>
        <end position="503"/>
    </location>
</feature>
<dbReference type="InterPro" id="IPR003439">
    <property type="entry name" value="ABC_transporter-like_ATP-bd"/>
</dbReference>
<evidence type="ECO:0000313" key="11">
    <source>
        <dbReference type="EMBL" id="MCP1338003.1"/>
    </source>
</evidence>
<dbReference type="CDD" id="cd03215">
    <property type="entry name" value="ABC_Carb_Monos_II"/>
    <property type="match status" value="1"/>
</dbReference>
<protein>
    <submittedName>
        <fullName evidence="11">Sugar ABC transporter ATP-binding protein</fullName>
    </submittedName>
</protein>
<evidence type="ECO:0000256" key="6">
    <source>
        <dbReference type="ARBA" id="ARBA00022741"/>
    </source>
</evidence>
<evidence type="ECO:0000256" key="7">
    <source>
        <dbReference type="ARBA" id="ARBA00022840"/>
    </source>
</evidence>
<keyword evidence="2" id="KW-0813">Transport</keyword>
<dbReference type="CDD" id="cd03216">
    <property type="entry name" value="ABC_Carb_Monos_I"/>
    <property type="match status" value="1"/>
</dbReference>
<dbReference type="FunFam" id="3.40.50.300:FF:000127">
    <property type="entry name" value="Ribose import ATP-binding protein RbsA"/>
    <property type="match status" value="1"/>
</dbReference>
<dbReference type="PANTHER" id="PTHR43790">
    <property type="entry name" value="CARBOHYDRATE TRANSPORT ATP-BINDING PROTEIN MG119-RELATED"/>
    <property type="match status" value="1"/>
</dbReference>
<evidence type="ECO:0000256" key="4">
    <source>
        <dbReference type="ARBA" id="ARBA00022597"/>
    </source>
</evidence>
<comment type="subcellular location">
    <subcellularLocation>
        <location evidence="1">Cell membrane</location>
        <topology evidence="1">Peripheral membrane protein</topology>
    </subcellularLocation>
</comment>
<dbReference type="GO" id="GO:0016887">
    <property type="term" value="F:ATP hydrolysis activity"/>
    <property type="evidence" value="ECO:0007669"/>
    <property type="project" value="InterPro"/>
</dbReference>
<dbReference type="PANTHER" id="PTHR43790:SF9">
    <property type="entry name" value="GALACTOFURANOSE TRANSPORTER ATP-BINDING PROTEIN YTFR"/>
    <property type="match status" value="1"/>
</dbReference>
<dbReference type="RefSeq" id="WP_253616762.1">
    <property type="nucleotide sequence ID" value="NZ_JAMZDE010000001.1"/>
</dbReference>
<keyword evidence="5" id="KW-0677">Repeat</keyword>
<keyword evidence="8" id="KW-1278">Translocase</keyword>
<reference evidence="11" key="1">
    <citation type="submission" date="2022-06" db="EMBL/GenBank/DDBJ databases">
        <title>Idiomarina rhizosphaerae M1R2S28.</title>
        <authorList>
            <person name="Sun J.-Q."/>
            <person name="Li L.-F."/>
        </authorList>
    </citation>
    <scope>NUCLEOTIDE SEQUENCE</scope>
    <source>
        <strain evidence="11">M1R2S28</strain>
    </source>
</reference>
<dbReference type="AlphaFoldDB" id="A0A9X2G0A0"/>
<proteinExistence type="predicted"/>
<keyword evidence="7 11" id="KW-0067">ATP-binding</keyword>
<name>A0A9X2G0A0_9GAMM</name>
<organism evidence="11 12">
    <name type="scientific">Idiomarina rhizosphaerae</name>
    <dbReference type="NCBI Taxonomy" id="2961572"/>
    <lineage>
        <taxon>Bacteria</taxon>
        <taxon>Pseudomonadati</taxon>
        <taxon>Pseudomonadota</taxon>
        <taxon>Gammaproteobacteria</taxon>
        <taxon>Alteromonadales</taxon>
        <taxon>Idiomarinaceae</taxon>
        <taxon>Idiomarina</taxon>
    </lineage>
</organism>
<keyword evidence="6" id="KW-0547">Nucleotide-binding</keyword>
<keyword evidence="3" id="KW-1003">Cell membrane</keyword>
<evidence type="ECO:0000256" key="1">
    <source>
        <dbReference type="ARBA" id="ARBA00004202"/>
    </source>
</evidence>
<dbReference type="InterPro" id="IPR003593">
    <property type="entry name" value="AAA+_ATPase"/>
</dbReference>
<evidence type="ECO:0000256" key="5">
    <source>
        <dbReference type="ARBA" id="ARBA00022737"/>
    </source>
</evidence>
<evidence type="ECO:0000256" key="9">
    <source>
        <dbReference type="ARBA" id="ARBA00023136"/>
    </source>
</evidence>
<accession>A0A9X2G0A0</accession>
<dbReference type="InterPro" id="IPR027417">
    <property type="entry name" value="P-loop_NTPase"/>
</dbReference>
<evidence type="ECO:0000313" key="12">
    <source>
        <dbReference type="Proteomes" id="UP001139474"/>
    </source>
</evidence>
<keyword evidence="9" id="KW-0472">Membrane</keyword>
<evidence type="ECO:0000256" key="2">
    <source>
        <dbReference type="ARBA" id="ARBA00022448"/>
    </source>
</evidence>
<dbReference type="PROSITE" id="PS50893">
    <property type="entry name" value="ABC_TRANSPORTER_2"/>
    <property type="match status" value="2"/>
</dbReference>